<dbReference type="Proteomes" id="UP000887576">
    <property type="component" value="Unplaced"/>
</dbReference>
<evidence type="ECO:0000313" key="1">
    <source>
        <dbReference type="Proteomes" id="UP000887576"/>
    </source>
</evidence>
<name>A0AC34QJ52_9BILA</name>
<protein>
    <submittedName>
        <fullName evidence="2">CUB domain-containing protein</fullName>
    </submittedName>
</protein>
<organism evidence="1 2">
    <name type="scientific">Panagrolaimus sp. JU765</name>
    <dbReference type="NCBI Taxonomy" id="591449"/>
    <lineage>
        <taxon>Eukaryota</taxon>
        <taxon>Metazoa</taxon>
        <taxon>Ecdysozoa</taxon>
        <taxon>Nematoda</taxon>
        <taxon>Chromadorea</taxon>
        <taxon>Rhabditida</taxon>
        <taxon>Tylenchina</taxon>
        <taxon>Panagrolaimomorpha</taxon>
        <taxon>Panagrolaimoidea</taxon>
        <taxon>Panagrolaimidae</taxon>
        <taxon>Panagrolaimus</taxon>
    </lineage>
</organism>
<sequence>MSDPMDFDWKNGSLNHPGPLMRSLERVVETRIDMLELEKAEEIQEDCAFCRSLDCDIIFALAFTFVIACLLVLIMVFWLRGVLQYEDYTSKFKKKLKTDEKLFENIQCIYTYVAGQRQRVKLEFDEFQLAGTADNCDLEYVDIYSELKSPSDDLLSITPFRYCGTVSPHIRISLYNVLVLVFHSRVGKKRNERLRLSGRYQFISNSRYIPGRALPGELCSFIIDASTKRKGQIVSPTYPGTYPSNFHCTYLLRSDNLDDRIHVSFKDFDIYFGGEHCPYDMMTVYDGPTNHDPIIRKVCGLQQNLEAYSIGPTMFLEFNTTDPAKSDPRGYVIEYEFDNKLVNIKQLLDNQKGATHLRGSECDIRIQSNRETIHYIQSPNFPNIYPPNATCTYVIDGLQGDQNLEKVVLEFEIFAVYSKKRTGSSPTDETGIYECEEAYVGIAANENSVKSVLASNEESSYDVTLCERLKPGSDQMGPYSSSGPRMVLVFGSWDMESAPMDSEPPYGFRAKIEFKTDFGIPGEAVGDSNKCLFRFKNRRGSFNSPRYPANYPLDTNCTYFIQGQPGDQILLYFEQFALFEEKSTDECNDWLEIYDLIKDEKGDEQELLQAKHCWTIFPGPTISTFGSHEMKVVFSSDSFGTANGFKALYEIRRAFKESVPSKIDHSDSRHCGHLIQPNALKTSGFFYSPGYPVKYSKDLICDWEIQARSGHQILLKLVAMDVEGEITDKKVSCKDAIIRIHINYDDRTSDKNICGTNPEVMKPIVSNNETIRISFMTNPEKVNGLQGFNFSWTEVKLVQQDSECAGDDMYLCSYTRLCIHSRLKCDGDENCGGNDDTDEAHCNIAEKDADKKTVIIAAVFSIGIFGFIFMVFAYLFYSKYQRRKKKNLRKQRLQTNSNNLNGQPRQLRQRHPYRSQQPLGKNNHHKDDDEYDGYLPSPATSRFINHDAFGQLPPAVTVYPSSSKDRTSRSDSKSNSAPSQSTIINTTVTPLSPTIPPTVEEHSPSPEDKNWPPPKSGQYTFYG</sequence>
<evidence type="ECO:0000313" key="2">
    <source>
        <dbReference type="WBParaSite" id="JU765_v2.g16658.t1"/>
    </source>
</evidence>
<accession>A0AC34QJ52</accession>
<proteinExistence type="predicted"/>
<reference evidence="2" key="1">
    <citation type="submission" date="2022-11" db="UniProtKB">
        <authorList>
            <consortium name="WormBaseParasite"/>
        </authorList>
    </citation>
    <scope>IDENTIFICATION</scope>
</reference>
<dbReference type="WBParaSite" id="JU765_v2.g16658.t1">
    <property type="protein sequence ID" value="JU765_v2.g16658.t1"/>
    <property type="gene ID" value="JU765_v2.g16658"/>
</dbReference>